<keyword evidence="5" id="KW-1185">Reference proteome</keyword>
<dbReference type="Pfam" id="PF02734">
    <property type="entry name" value="Dak2"/>
    <property type="match status" value="1"/>
</dbReference>
<dbReference type="Proteomes" id="UP000183995">
    <property type="component" value="Unassembled WGS sequence"/>
</dbReference>
<dbReference type="Gene3D" id="1.25.40.340">
    <property type="match status" value="1"/>
</dbReference>
<gene>
    <name evidence="4" type="ORF">SAMN02745823_02103</name>
</gene>
<evidence type="ECO:0000313" key="5">
    <source>
        <dbReference type="Proteomes" id="UP000183995"/>
    </source>
</evidence>
<proteinExistence type="predicted"/>
<dbReference type="PANTHER" id="PTHR28629:SF4">
    <property type="entry name" value="TRIOKINASE_FMN CYCLASE"/>
    <property type="match status" value="1"/>
</dbReference>
<protein>
    <submittedName>
        <fullName evidence="4">Dihydroxyacetone kinase, C-terminal domain</fullName>
    </submittedName>
</protein>
<keyword evidence="1" id="KW-0808">Transferase</keyword>
<dbReference type="RefSeq" id="WP_207650769.1">
    <property type="nucleotide sequence ID" value="NZ_FQXV01000006.1"/>
</dbReference>
<dbReference type="AlphaFoldDB" id="A0A1M5XWL2"/>
<dbReference type="InterPro" id="IPR004007">
    <property type="entry name" value="DhaL_dom"/>
</dbReference>
<evidence type="ECO:0000313" key="4">
    <source>
        <dbReference type="EMBL" id="SHI04225.1"/>
    </source>
</evidence>
<evidence type="ECO:0000256" key="1">
    <source>
        <dbReference type="ARBA" id="ARBA00022679"/>
    </source>
</evidence>
<reference evidence="4 5" key="1">
    <citation type="submission" date="2016-11" db="EMBL/GenBank/DDBJ databases">
        <authorList>
            <person name="Jaros S."/>
            <person name="Januszkiewicz K."/>
            <person name="Wedrychowicz H."/>
        </authorList>
    </citation>
    <scope>NUCLEOTIDE SEQUENCE [LARGE SCALE GENOMIC DNA]</scope>
    <source>
        <strain evidence="4 5">DSM 10068</strain>
    </source>
</reference>
<dbReference type="InterPro" id="IPR050861">
    <property type="entry name" value="Dihydroxyacetone_Kinase"/>
</dbReference>
<dbReference type="InterPro" id="IPR036117">
    <property type="entry name" value="DhaL_dom_sf"/>
</dbReference>
<dbReference type="GO" id="GO:0005829">
    <property type="term" value="C:cytosol"/>
    <property type="evidence" value="ECO:0007669"/>
    <property type="project" value="TreeGrafter"/>
</dbReference>
<feature type="domain" description="DhaL" evidence="3">
    <location>
        <begin position="6"/>
        <end position="205"/>
    </location>
</feature>
<dbReference type="STRING" id="1123282.SAMN02745823_02103"/>
<dbReference type="SMART" id="SM01120">
    <property type="entry name" value="Dak2"/>
    <property type="match status" value="1"/>
</dbReference>
<dbReference type="PANTHER" id="PTHR28629">
    <property type="entry name" value="TRIOKINASE/FMN CYCLASE"/>
    <property type="match status" value="1"/>
</dbReference>
<dbReference type="PROSITE" id="PS51480">
    <property type="entry name" value="DHAL"/>
    <property type="match status" value="1"/>
</dbReference>
<sequence>MQLTANDFVRLFQAWTEIINNNKDYLIKLDAIAGDGDLGLALTDGFNAVMASLEKAETDDIGMLFFQAGKTMSVYAPSSLGTLIAFGLMDAGKSMKGNKVISGCDLSVLLEEFESAIMKRGKAKPGEKTFLDGFDPAVCVLKAATSEDEIPAALRSAAMEAHHGAMSTVGMLAKYGRIAVRGEDSRQILDPGAVVASLMITALAETFAH</sequence>
<dbReference type="GO" id="GO:0004371">
    <property type="term" value="F:glycerone kinase activity"/>
    <property type="evidence" value="ECO:0007669"/>
    <property type="project" value="InterPro"/>
</dbReference>
<dbReference type="EMBL" id="FQXV01000006">
    <property type="protein sequence ID" value="SHI04225.1"/>
    <property type="molecule type" value="Genomic_DNA"/>
</dbReference>
<evidence type="ECO:0000259" key="3">
    <source>
        <dbReference type="PROSITE" id="PS51480"/>
    </source>
</evidence>
<dbReference type="GO" id="GO:0019563">
    <property type="term" value="P:glycerol catabolic process"/>
    <property type="evidence" value="ECO:0007669"/>
    <property type="project" value="TreeGrafter"/>
</dbReference>
<accession>A0A1M5XWL2</accession>
<keyword evidence="2 4" id="KW-0418">Kinase</keyword>
<name>A0A1M5XWL2_9FIRM</name>
<evidence type="ECO:0000256" key="2">
    <source>
        <dbReference type="ARBA" id="ARBA00022777"/>
    </source>
</evidence>
<organism evidence="4 5">
    <name type="scientific">Sporobacter termitidis DSM 10068</name>
    <dbReference type="NCBI Taxonomy" id="1123282"/>
    <lineage>
        <taxon>Bacteria</taxon>
        <taxon>Bacillati</taxon>
        <taxon>Bacillota</taxon>
        <taxon>Clostridia</taxon>
        <taxon>Eubacteriales</taxon>
        <taxon>Oscillospiraceae</taxon>
        <taxon>Sporobacter</taxon>
    </lineage>
</organism>
<dbReference type="SUPFAM" id="SSF101473">
    <property type="entry name" value="DhaL-like"/>
    <property type="match status" value="1"/>
</dbReference>